<evidence type="ECO:0000313" key="8">
    <source>
        <dbReference type="Proteomes" id="UP000031866"/>
    </source>
</evidence>
<dbReference type="STRING" id="1520.LF65_06890"/>
<evidence type="ECO:0000256" key="5">
    <source>
        <dbReference type="ARBA" id="ARBA00022840"/>
    </source>
</evidence>
<dbReference type="PROSITE" id="PS00584">
    <property type="entry name" value="PFKB_KINASES_2"/>
    <property type="match status" value="1"/>
</dbReference>
<dbReference type="InterPro" id="IPR002173">
    <property type="entry name" value="Carboh/pur_kinase_PfkB_CS"/>
</dbReference>
<name>A0A126SQU1_CLOBE</name>
<dbReference type="PANTHER" id="PTHR43085">
    <property type="entry name" value="HEXOKINASE FAMILY MEMBER"/>
    <property type="match status" value="1"/>
</dbReference>
<dbReference type="PANTHER" id="PTHR43085:SF1">
    <property type="entry name" value="PSEUDOURIDINE KINASE-RELATED"/>
    <property type="match status" value="1"/>
</dbReference>
<dbReference type="SUPFAM" id="SSF53613">
    <property type="entry name" value="Ribokinase-like"/>
    <property type="match status" value="1"/>
</dbReference>
<dbReference type="Pfam" id="PF00294">
    <property type="entry name" value="PfkB"/>
    <property type="match status" value="1"/>
</dbReference>
<keyword evidence="2" id="KW-0808">Transferase</keyword>
<gene>
    <name evidence="7" type="ORF">LF65_06890</name>
</gene>
<dbReference type="RefSeq" id="WP_061114933.1">
    <property type="nucleotide sequence ID" value="NZ_CP010086.2"/>
</dbReference>
<reference evidence="8" key="1">
    <citation type="submission" date="2014-12" db="EMBL/GenBank/DDBJ databases">
        <title>Genome sequence of Clostridium beijerinckii strain 59B.</title>
        <authorList>
            <person name="Little G.T."/>
            <person name="Minton N.P."/>
        </authorList>
    </citation>
    <scope>NUCLEOTIDE SEQUENCE [LARGE SCALE GENOMIC DNA]</scope>
    <source>
        <strain evidence="8">59B</strain>
    </source>
</reference>
<organism evidence="7 8">
    <name type="scientific">Clostridium beijerinckii</name>
    <name type="common">Clostridium MP</name>
    <dbReference type="NCBI Taxonomy" id="1520"/>
    <lineage>
        <taxon>Bacteria</taxon>
        <taxon>Bacillati</taxon>
        <taxon>Bacillota</taxon>
        <taxon>Clostridia</taxon>
        <taxon>Eubacteriales</taxon>
        <taxon>Clostridiaceae</taxon>
        <taxon>Clostridium</taxon>
    </lineage>
</organism>
<dbReference type="Proteomes" id="UP000031866">
    <property type="component" value="Chromosome"/>
</dbReference>
<evidence type="ECO:0000259" key="6">
    <source>
        <dbReference type="Pfam" id="PF00294"/>
    </source>
</evidence>
<evidence type="ECO:0000256" key="2">
    <source>
        <dbReference type="ARBA" id="ARBA00022679"/>
    </source>
</evidence>
<dbReference type="EMBL" id="CP010086">
    <property type="protein sequence ID" value="AMK50497.1"/>
    <property type="molecule type" value="Genomic_DNA"/>
</dbReference>
<dbReference type="InterPro" id="IPR011611">
    <property type="entry name" value="PfkB_dom"/>
</dbReference>
<dbReference type="InterPro" id="IPR050306">
    <property type="entry name" value="PfkB_Carbo_kinase"/>
</dbReference>
<dbReference type="InterPro" id="IPR029056">
    <property type="entry name" value="Ribokinase-like"/>
</dbReference>
<accession>A0A126SQU1</accession>
<dbReference type="OrthoDB" id="9813569at2"/>
<dbReference type="Gene3D" id="3.40.1190.20">
    <property type="match status" value="1"/>
</dbReference>
<dbReference type="GO" id="GO:0016301">
    <property type="term" value="F:kinase activity"/>
    <property type="evidence" value="ECO:0007669"/>
    <property type="project" value="UniProtKB-KW"/>
</dbReference>
<comment type="similarity">
    <text evidence="1">Belongs to the carbohydrate kinase PfkB family.</text>
</comment>
<dbReference type="CDD" id="cd01166">
    <property type="entry name" value="KdgK"/>
    <property type="match status" value="1"/>
</dbReference>
<dbReference type="KEGG" id="cbei:LF65_06890"/>
<proteinExistence type="inferred from homology"/>
<dbReference type="AlphaFoldDB" id="A0A126SQU1"/>
<sequence>MSEIITIGEPMVMFLADTKEHLSNVEHFTRLIAGAELNVAMGLRRLGHTVTYISQVGEDPFGQYVKKYLENENIDTTFVKSYKEAPTGFQFKNRTDEGDPEVLYFRKGAAASRITKDILNEISFSDGKVLHITGIFPALSETTLETTFKAIEKAHENGMLVTFDPNPRPVLWESKEKMIQVTNELAFKSDIVLPGFSEGKLFTGKDYKEEIADFYLDKGVKKVVIKMGTTGSYSREKLENGQIKEVECQSFEVPVLDTVGAGDGFAAGVISGILENLEDNKILERGNAIGGIQVMHLSDNEGLPTVDELDNFLKNYKRKVS</sequence>
<keyword evidence="4 7" id="KW-0418">Kinase</keyword>
<keyword evidence="5" id="KW-0067">ATP-binding</keyword>
<evidence type="ECO:0000313" key="7">
    <source>
        <dbReference type="EMBL" id="AMK50497.1"/>
    </source>
</evidence>
<keyword evidence="3" id="KW-0547">Nucleotide-binding</keyword>
<evidence type="ECO:0000256" key="4">
    <source>
        <dbReference type="ARBA" id="ARBA00022777"/>
    </source>
</evidence>
<dbReference type="GO" id="GO:0005524">
    <property type="term" value="F:ATP binding"/>
    <property type="evidence" value="ECO:0007669"/>
    <property type="project" value="UniProtKB-KW"/>
</dbReference>
<feature type="domain" description="Carbohydrate kinase PfkB" evidence="6">
    <location>
        <begin position="1"/>
        <end position="305"/>
    </location>
</feature>
<evidence type="ECO:0000256" key="3">
    <source>
        <dbReference type="ARBA" id="ARBA00022741"/>
    </source>
</evidence>
<protein>
    <submittedName>
        <fullName evidence="7">2-dehydro-3-deoxygluconokinase</fullName>
    </submittedName>
</protein>
<evidence type="ECO:0000256" key="1">
    <source>
        <dbReference type="ARBA" id="ARBA00010688"/>
    </source>
</evidence>